<dbReference type="GO" id="GO:0004852">
    <property type="term" value="F:uroporphyrinogen-III synthase activity"/>
    <property type="evidence" value="ECO:0007669"/>
    <property type="project" value="InterPro"/>
</dbReference>
<dbReference type="GO" id="GO:0006780">
    <property type="term" value="P:uroporphyrinogen III biosynthetic process"/>
    <property type="evidence" value="ECO:0007669"/>
    <property type="project" value="InterPro"/>
</dbReference>
<dbReference type="CDD" id="cd06578">
    <property type="entry name" value="HemD"/>
    <property type="match status" value="1"/>
</dbReference>
<dbReference type="PANTHER" id="PTHR40082:SF1">
    <property type="entry name" value="BLR5956 PROTEIN"/>
    <property type="match status" value="1"/>
</dbReference>
<dbReference type="InterPro" id="IPR036108">
    <property type="entry name" value="4pyrrol_syn_uPrphyn_synt_sf"/>
</dbReference>
<feature type="domain" description="Tetrapyrrole biosynthesis uroporphyrinogen III synthase" evidence="1">
    <location>
        <begin position="19"/>
        <end position="250"/>
    </location>
</feature>
<gene>
    <name evidence="2" type="ORF">ENO47_04640</name>
</gene>
<dbReference type="InterPro" id="IPR039793">
    <property type="entry name" value="UROS/Hem4"/>
</dbReference>
<dbReference type="Gene3D" id="3.40.50.10090">
    <property type="match status" value="2"/>
</dbReference>
<protein>
    <submittedName>
        <fullName evidence="2">Uroporphyrinogen III synthase</fullName>
    </submittedName>
</protein>
<sequence length="264" mass="30294">MSLKGKRIAICATRKALDITEKIINLGGRPFVEDIVSMEYVPEEEVRDALIESLSLKPHFFLFTTGEGAERVFQVAQKYGLFEPLKENILKGTLLARGYKTRKALLKHGFEGFLTVENTGEFKELLKEEEVKERVVFLQMYGEELPALERNILEAGGKVLKVWVYRYVPDMERMDAFIEKLLNGFYDGVLFTSAFQVRWLFARAKERGLNKELSKRMNKELTTVSVGRTTAKALFENGVIRVFIPERERLSLAIKELIKAFEDG</sequence>
<evidence type="ECO:0000259" key="1">
    <source>
        <dbReference type="Pfam" id="PF02602"/>
    </source>
</evidence>
<dbReference type="AlphaFoldDB" id="A0A7C2Z5W5"/>
<evidence type="ECO:0000313" key="2">
    <source>
        <dbReference type="EMBL" id="HEW45944.1"/>
    </source>
</evidence>
<dbReference type="EMBL" id="DSFP01000037">
    <property type="protein sequence ID" value="HEW45944.1"/>
    <property type="molecule type" value="Genomic_DNA"/>
</dbReference>
<comment type="caution">
    <text evidence="2">The sequence shown here is derived from an EMBL/GenBank/DDBJ whole genome shotgun (WGS) entry which is preliminary data.</text>
</comment>
<dbReference type="SUPFAM" id="SSF69618">
    <property type="entry name" value="HemD-like"/>
    <property type="match status" value="1"/>
</dbReference>
<reference evidence="2" key="1">
    <citation type="journal article" date="2020" name="mSystems">
        <title>Genome- and Community-Level Interaction Insights into Carbon Utilization and Element Cycling Functions of Hydrothermarchaeota in Hydrothermal Sediment.</title>
        <authorList>
            <person name="Zhou Z."/>
            <person name="Liu Y."/>
            <person name="Xu W."/>
            <person name="Pan J."/>
            <person name="Luo Z.H."/>
            <person name="Li M."/>
        </authorList>
    </citation>
    <scope>NUCLEOTIDE SEQUENCE [LARGE SCALE GENOMIC DNA]</scope>
    <source>
        <strain evidence="2">SpSt-132</strain>
    </source>
</reference>
<organism evidence="2">
    <name type="scientific">Hydrogenobacter sp</name>
    <dbReference type="NCBI Taxonomy" id="2152829"/>
    <lineage>
        <taxon>Bacteria</taxon>
        <taxon>Pseudomonadati</taxon>
        <taxon>Aquificota</taxon>
        <taxon>Aquificia</taxon>
        <taxon>Aquificales</taxon>
        <taxon>Aquificaceae</taxon>
        <taxon>Hydrogenobacter</taxon>
    </lineage>
</organism>
<dbReference type="InterPro" id="IPR003754">
    <property type="entry name" value="4pyrrol_synth_uPrphyn_synth"/>
</dbReference>
<name>A0A7C2Z5W5_9AQUI</name>
<dbReference type="PANTHER" id="PTHR40082">
    <property type="entry name" value="BLR5956 PROTEIN"/>
    <property type="match status" value="1"/>
</dbReference>
<accession>A0A7C2Z5W5</accession>
<dbReference type="Pfam" id="PF02602">
    <property type="entry name" value="HEM4"/>
    <property type="match status" value="1"/>
</dbReference>
<proteinExistence type="predicted"/>